<dbReference type="InterPro" id="IPR008906">
    <property type="entry name" value="HATC_C_dom"/>
</dbReference>
<dbReference type="EMBL" id="JAKKPZ010000002">
    <property type="protein sequence ID" value="KAI1725604.1"/>
    <property type="molecule type" value="Genomic_DNA"/>
</dbReference>
<dbReference type="SUPFAM" id="SSF53098">
    <property type="entry name" value="Ribonuclease H-like"/>
    <property type="match status" value="1"/>
</dbReference>
<keyword evidence="3" id="KW-0863">Zinc-finger</keyword>
<dbReference type="Proteomes" id="UP001201812">
    <property type="component" value="Unassembled WGS sequence"/>
</dbReference>
<dbReference type="PANTHER" id="PTHR46481">
    <property type="entry name" value="ZINC FINGER BED DOMAIN-CONTAINING PROTEIN 4"/>
    <property type="match status" value="1"/>
</dbReference>
<keyword evidence="5" id="KW-0539">Nucleus</keyword>
<dbReference type="InterPro" id="IPR012337">
    <property type="entry name" value="RNaseH-like_sf"/>
</dbReference>
<evidence type="ECO:0000256" key="4">
    <source>
        <dbReference type="ARBA" id="ARBA00022833"/>
    </source>
</evidence>
<dbReference type="InterPro" id="IPR052035">
    <property type="entry name" value="ZnF_BED_domain_contain"/>
</dbReference>
<evidence type="ECO:0000256" key="2">
    <source>
        <dbReference type="ARBA" id="ARBA00022723"/>
    </source>
</evidence>
<evidence type="ECO:0000256" key="5">
    <source>
        <dbReference type="ARBA" id="ARBA00023242"/>
    </source>
</evidence>
<sequence>MCKLILRIKHSVVLNQRIREDNGKLLLAPSKTRWGSFVDVIERFLELKETLFDIADEKHWERPSLDDVDFLREVHKMMLPFVEAIKKIQSQKTVTISRCFGYTKALLYSLDNAGDEDYNPIYLIAAALNPNTIGILSDIDLNTAAEWICKIIPSEQLIQEVPSVLNHESPSVLDSILHKMTDERKQNQGNHSQSTLRKKSWVLQCLHRIQNISQGTDPVKYWNANLSTEWHAIASFALDILSISGSGAPIEAVFSQAEIATTSRRNKTGSELLNAQLIISCNRDILGQIFYYY</sequence>
<gene>
    <name evidence="7" type="ORF">DdX_02266</name>
</gene>
<dbReference type="GO" id="GO:0005634">
    <property type="term" value="C:nucleus"/>
    <property type="evidence" value="ECO:0007669"/>
    <property type="project" value="UniProtKB-SubCell"/>
</dbReference>
<dbReference type="GO" id="GO:0008270">
    <property type="term" value="F:zinc ion binding"/>
    <property type="evidence" value="ECO:0007669"/>
    <property type="project" value="UniProtKB-KW"/>
</dbReference>
<evidence type="ECO:0000256" key="3">
    <source>
        <dbReference type="ARBA" id="ARBA00022771"/>
    </source>
</evidence>
<name>A0AAD4NAV8_9BILA</name>
<comment type="caution">
    <text evidence="7">The sequence shown here is derived from an EMBL/GenBank/DDBJ whole genome shotgun (WGS) entry which is preliminary data.</text>
</comment>
<reference evidence="7" key="1">
    <citation type="submission" date="2022-01" db="EMBL/GenBank/DDBJ databases">
        <title>Genome Sequence Resource for Two Populations of Ditylenchus destructor, the Migratory Endoparasitic Phytonematode.</title>
        <authorList>
            <person name="Zhang H."/>
            <person name="Lin R."/>
            <person name="Xie B."/>
        </authorList>
    </citation>
    <scope>NUCLEOTIDE SEQUENCE</scope>
    <source>
        <strain evidence="7">BazhouSP</strain>
    </source>
</reference>
<keyword evidence="8" id="KW-1185">Reference proteome</keyword>
<evidence type="ECO:0000259" key="6">
    <source>
        <dbReference type="Pfam" id="PF05699"/>
    </source>
</evidence>
<dbReference type="Pfam" id="PF05699">
    <property type="entry name" value="Dimer_Tnp_hAT"/>
    <property type="match status" value="1"/>
</dbReference>
<protein>
    <submittedName>
        <fullName evidence="7">Zinc finger BED domain-containing protein 4-like</fullName>
    </submittedName>
</protein>
<comment type="subcellular location">
    <subcellularLocation>
        <location evidence="1">Nucleus</location>
    </subcellularLocation>
</comment>
<keyword evidence="2" id="KW-0479">Metal-binding</keyword>
<dbReference type="PANTHER" id="PTHR46481:SF10">
    <property type="entry name" value="ZINC FINGER BED DOMAIN-CONTAINING PROTEIN 39"/>
    <property type="match status" value="1"/>
</dbReference>
<proteinExistence type="predicted"/>
<organism evidence="7 8">
    <name type="scientific">Ditylenchus destructor</name>
    <dbReference type="NCBI Taxonomy" id="166010"/>
    <lineage>
        <taxon>Eukaryota</taxon>
        <taxon>Metazoa</taxon>
        <taxon>Ecdysozoa</taxon>
        <taxon>Nematoda</taxon>
        <taxon>Chromadorea</taxon>
        <taxon>Rhabditida</taxon>
        <taxon>Tylenchina</taxon>
        <taxon>Tylenchomorpha</taxon>
        <taxon>Sphaerularioidea</taxon>
        <taxon>Anguinidae</taxon>
        <taxon>Anguininae</taxon>
        <taxon>Ditylenchus</taxon>
    </lineage>
</organism>
<accession>A0AAD4NAV8</accession>
<feature type="domain" description="HAT C-terminal dimerisation" evidence="6">
    <location>
        <begin position="215"/>
        <end position="279"/>
    </location>
</feature>
<dbReference type="AlphaFoldDB" id="A0AAD4NAV8"/>
<evidence type="ECO:0000256" key="1">
    <source>
        <dbReference type="ARBA" id="ARBA00004123"/>
    </source>
</evidence>
<evidence type="ECO:0000313" key="7">
    <source>
        <dbReference type="EMBL" id="KAI1725604.1"/>
    </source>
</evidence>
<dbReference type="GO" id="GO:0046983">
    <property type="term" value="F:protein dimerization activity"/>
    <property type="evidence" value="ECO:0007669"/>
    <property type="project" value="InterPro"/>
</dbReference>
<evidence type="ECO:0000313" key="8">
    <source>
        <dbReference type="Proteomes" id="UP001201812"/>
    </source>
</evidence>
<keyword evidence="4" id="KW-0862">Zinc</keyword>